<evidence type="ECO:0000313" key="11">
    <source>
        <dbReference type="EMBL" id="TFY67589.1"/>
    </source>
</evidence>
<evidence type="ECO:0000256" key="6">
    <source>
        <dbReference type="ARBA" id="ARBA00022840"/>
    </source>
</evidence>
<gene>
    <name evidence="11" type="ORF">EVG20_g3881</name>
</gene>
<name>A0A4Y9Z2K2_9AGAM</name>
<protein>
    <recommendedName>
        <fullName evidence="8">Phosphotransferase</fullName>
        <ecNumber evidence="8">2.7.1.-</ecNumber>
    </recommendedName>
</protein>
<dbReference type="UniPathway" id="UPA00109">
    <property type="reaction ID" value="UER00180"/>
</dbReference>
<evidence type="ECO:0000256" key="7">
    <source>
        <dbReference type="ARBA" id="ARBA00023152"/>
    </source>
</evidence>
<sequence length="545" mass="59003">MPPTTSLFRSKPETIKPILDDIEEQFDLDEEALTSITTQFLADFNHGLSEYGEAMGDDVGPTFVQGVPNGTETGTFLALDLGGTNLRVCQVELRGDKTFTLRQQKYKVSEALKTGEAVTLFDYMADSVDAFLTSSPSGVASLPPSLDEEEKDPLPLGLTFSFPVEQTALDQGYLLTWTKGFSAKNAIGRDIVKLLQDAFDKKHLHVKCVALVNDTVGTLLSRAYTAGGCILGAIFGTGTNGAYVEKVQNIPKLKNSATVLRGDDMIVNTEWGGFNNSRTVLPTTPFDNKLDRESINPRKQAYEKFISGMYLGEITRNILVALVDAAPHPILFKGKASDALNQHYGLDSEIMSHIEEAWNSEAHGPTAEVVTVKLPVSDETEHPHAEKLTEKILLDFTKPLTAATIEPHTLHRLQRIRSVIVARLGYAPEDVSLRDAAVVRWACSIVARRAALLSGCAVAVVARQMGFVKGLGKDAVSEGEGPIAVGVDGSLIQFYPQFEATMREALRLLVGETIEKRIDIGLAKDGSGVGAALCALQAVKQQQGS</sequence>
<dbReference type="InterPro" id="IPR001312">
    <property type="entry name" value="Hexokinase"/>
</dbReference>
<keyword evidence="5 8" id="KW-0418">Kinase</keyword>
<evidence type="ECO:0000259" key="10">
    <source>
        <dbReference type="Pfam" id="PF03727"/>
    </source>
</evidence>
<dbReference type="Pfam" id="PF03727">
    <property type="entry name" value="Hexokinase_2"/>
    <property type="match status" value="2"/>
</dbReference>
<comment type="pathway">
    <text evidence="1">Carbohydrate degradation; glycolysis; D-glyceraldehyde 3-phosphate and glycerone phosphate from D-glucose: step 1/4.</text>
</comment>
<comment type="similarity">
    <text evidence="2 8">Belongs to the hexokinase family.</text>
</comment>
<reference evidence="11 12" key="1">
    <citation type="submission" date="2019-02" db="EMBL/GenBank/DDBJ databases">
        <title>Genome sequencing of the rare red list fungi Dentipellis fragilis.</title>
        <authorList>
            <person name="Buettner E."/>
            <person name="Kellner H."/>
        </authorList>
    </citation>
    <scope>NUCLEOTIDE SEQUENCE [LARGE SCALE GENOMIC DNA]</scope>
    <source>
        <strain evidence="11 12">DSM 105465</strain>
    </source>
</reference>
<dbReference type="GO" id="GO:0005524">
    <property type="term" value="F:ATP binding"/>
    <property type="evidence" value="ECO:0007669"/>
    <property type="project" value="UniProtKB-UniRule"/>
</dbReference>
<dbReference type="PROSITE" id="PS51748">
    <property type="entry name" value="HEXOKINASE_2"/>
    <property type="match status" value="1"/>
</dbReference>
<keyword evidence="3 8" id="KW-0808">Transferase</keyword>
<dbReference type="GO" id="GO:0005829">
    <property type="term" value="C:cytosol"/>
    <property type="evidence" value="ECO:0007669"/>
    <property type="project" value="TreeGrafter"/>
</dbReference>
<dbReference type="STRING" id="205917.A0A4Y9Z2K2"/>
<dbReference type="SUPFAM" id="SSF53067">
    <property type="entry name" value="Actin-like ATPase domain"/>
    <property type="match status" value="3"/>
</dbReference>
<evidence type="ECO:0000256" key="4">
    <source>
        <dbReference type="ARBA" id="ARBA00022741"/>
    </source>
</evidence>
<dbReference type="FunFam" id="3.30.420.40:FF:000034">
    <property type="entry name" value="Phosphotransferase"/>
    <property type="match status" value="1"/>
</dbReference>
<feature type="domain" description="Hexokinase N-terminal" evidence="9">
    <location>
        <begin position="19"/>
        <end position="224"/>
    </location>
</feature>
<organism evidence="11 12">
    <name type="scientific">Dentipellis fragilis</name>
    <dbReference type="NCBI Taxonomy" id="205917"/>
    <lineage>
        <taxon>Eukaryota</taxon>
        <taxon>Fungi</taxon>
        <taxon>Dikarya</taxon>
        <taxon>Basidiomycota</taxon>
        <taxon>Agaricomycotina</taxon>
        <taxon>Agaricomycetes</taxon>
        <taxon>Russulales</taxon>
        <taxon>Hericiaceae</taxon>
        <taxon>Dentipellis</taxon>
    </lineage>
</organism>
<dbReference type="InterPro" id="IPR043129">
    <property type="entry name" value="ATPase_NBD"/>
</dbReference>
<dbReference type="GO" id="GO:0005739">
    <property type="term" value="C:mitochondrion"/>
    <property type="evidence" value="ECO:0007669"/>
    <property type="project" value="TreeGrafter"/>
</dbReference>
<dbReference type="GO" id="GO:0008865">
    <property type="term" value="F:fructokinase activity"/>
    <property type="evidence" value="ECO:0007669"/>
    <property type="project" value="TreeGrafter"/>
</dbReference>
<evidence type="ECO:0000256" key="3">
    <source>
        <dbReference type="ARBA" id="ARBA00022679"/>
    </source>
</evidence>
<dbReference type="EC" id="2.7.1.-" evidence="8"/>
<dbReference type="Gene3D" id="1.10.287.1250">
    <property type="match status" value="1"/>
</dbReference>
<dbReference type="PANTHER" id="PTHR19443">
    <property type="entry name" value="HEXOKINASE"/>
    <property type="match status" value="1"/>
</dbReference>
<dbReference type="Gene3D" id="3.30.420.40">
    <property type="match status" value="1"/>
</dbReference>
<feature type="domain" description="Hexokinase C-terminal" evidence="10">
    <location>
        <begin position="403"/>
        <end position="536"/>
    </location>
</feature>
<dbReference type="GO" id="GO:0004340">
    <property type="term" value="F:glucokinase activity"/>
    <property type="evidence" value="ECO:0007669"/>
    <property type="project" value="TreeGrafter"/>
</dbReference>
<dbReference type="Pfam" id="PF00349">
    <property type="entry name" value="Hexokinase_1"/>
    <property type="match status" value="1"/>
</dbReference>
<dbReference type="GO" id="GO:0001678">
    <property type="term" value="P:intracellular glucose homeostasis"/>
    <property type="evidence" value="ECO:0007669"/>
    <property type="project" value="InterPro"/>
</dbReference>
<dbReference type="PRINTS" id="PR00475">
    <property type="entry name" value="HEXOKINASE"/>
</dbReference>
<dbReference type="GO" id="GO:0006006">
    <property type="term" value="P:glucose metabolic process"/>
    <property type="evidence" value="ECO:0007669"/>
    <property type="project" value="TreeGrafter"/>
</dbReference>
<dbReference type="InterPro" id="IPR022673">
    <property type="entry name" value="Hexokinase_C"/>
</dbReference>
<dbReference type="Proteomes" id="UP000298327">
    <property type="component" value="Unassembled WGS sequence"/>
</dbReference>
<dbReference type="EMBL" id="SEOQ01000186">
    <property type="protein sequence ID" value="TFY67589.1"/>
    <property type="molecule type" value="Genomic_DNA"/>
</dbReference>
<evidence type="ECO:0000256" key="1">
    <source>
        <dbReference type="ARBA" id="ARBA00004888"/>
    </source>
</evidence>
<comment type="caution">
    <text evidence="11">The sequence shown here is derived from an EMBL/GenBank/DDBJ whole genome shotgun (WGS) entry which is preliminary data.</text>
</comment>
<dbReference type="OrthoDB" id="419537at2759"/>
<dbReference type="PANTHER" id="PTHR19443:SF30">
    <property type="entry name" value="GLUCOKINASE-1-RELATED"/>
    <property type="match status" value="1"/>
</dbReference>
<proteinExistence type="inferred from homology"/>
<keyword evidence="7 8" id="KW-0324">Glycolysis</keyword>
<feature type="domain" description="Hexokinase C-terminal" evidence="10">
    <location>
        <begin position="231"/>
        <end position="378"/>
    </location>
</feature>
<evidence type="ECO:0000313" key="12">
    <source>
        <dbReference type="Proteomes" id="UP000298327"/>
    </source>
</evidence>
<dbReference type="AlphaFoldDB" id="A0A4Y9Z2K2"/>
<evidence type="ECO:0000256" key="2">
    <source>
        <dbReference type="ARBA" id="ARBA00009225"/>
    </source>
</evidence>
<dbReference type="Gene3D" id="3.40.367.20">
    <property type="match status" value="1"/>
</dbReference>
<keyword evidence="4 8" id="KW-0547">Nucleotide-binding</keyword>
<keyword evidence="12" id="KW-1185">Reference proteome</keyword>
<accession>A0A4Y9Z2K2</accession>
<keyword evidence="6 8" id="KW-0067">ATP-binding</keyword>
<evidence type="ECO:0000256" key="8">
    <source>
        <dbReference type="RuleBase" id="RU362007"/>
    </source>
</evidence>
<evidence type="ECO:0000256" key="5">
    <source>
        <dbReference type="ARBA" id="ARBA00022777"/>
    </source>
</evidence>
<dbReference type="GO" id="GO:0005536">
    <property type="term" value="F:D-glucose binding"/>
    <property type="evidence" value="ECO:0007669"/>
    <property type="project" value="InterPro"/>
</dbReference>
<dbReference type="GO" id="GO:0006096">
    <property type="term" value="P:glycolytic process"/>
    <property type="evidence" value="ECO:0007669"/>
    <property type="project" value="UniProtKB-UniPathway"/>
</dbReference>
<evidence type="ECO:0000259" key="9">
    <source>
        <dbReference type="Pfam" id="PF00349"/>
    </source>
</evidence>
<dbReference type="InterPro" id="IPR022672">
    <property type="entry name" value="Hexokinase_N"/>
</dbReference>